<evidence type="ECO:0000313" key="3">
    <source>
        <dbReference type="Proteomes" id="UP000075903"/>
    </source>
</evidence>
<protein>
    <submittedName>
        <fullName evidence="2">Uncharacterized protein</fullName>
    </submittedName>
</protein>
<name>A0A182V6H2_ANOME</name>
<evidence type="ECO:0000256" key="1">
    <source>
        <dbReference type="SAM" id="Phobius"/>
    </source>
</evidence>
<evidence type="ECO:0000313" key="2">
    <source>
        <dbReference type="EnsemblMetazoa" id="AMEM009661-PA"/>
    </source>
</evidence>
<dbReference type="Proteomes" id="UP000075903">
    <property type="component" value="Unassembled WGS sequence"/>
</dbReference>
<keyword evidence="1" id="KW-1133">Transmembrane helix</keyword>
<dbReference type="AlphaFoldDB" id="A0A182V6H2"/>
<keyword evidence="1" id="KW-0812">Transmembrane</keyword>
<keyword evidence="3" id="KW-1185">Reference proteome</keyword>
<accession>A0A182V6H2</accession>
<dbReference type="VEuPathDB" id="VectorBase:AMEM009661"/>
<organism evidence="2 3">
    <name type="scientific">Anopheles merus</name>
    <name type="common">Mosquito</name>
    <dbReference type="NCBI Taxonomy" id="30066"/>
    <lineage>
        <taxon>Eukaryota</taxon>
        <taxon>Metazoa</taxon>
        <taxon>Ecdysozoa</taxon>
        <taxon>Arthropoda</taxon>
        <taxon>Hexapoda</taxon>
        <taxon>Insecta</taxon>
        <taxon>Pterygota</taxon>
        <taxon>Neoptera</taxon>
        <taxon>Endopterygota</taxon>
        <taxon>Diptera</taxon>
        <taxon>Nematocera</taxon>
        <taxon>Culicoidea</taxon>
        <taxon>Culicidae</taxon>
        <taxon>Anophelinae</taxon>
        <taxon>Anopheles</taxon>
    </lineage>
</organism>
<feature type="transmembrane region" description="Helical" evidence="1">
    <location>
        <begin position="108"/>
        <end position="129"/>
    </location>
</feature>
<keyword evidence="1" id="KW-0472">Membrane</keyword>
<proteinExistence type="predicted"/>
<dbReference type="EnsemblMetazoa" id="AMEM009661-RA">
    <property type="protein sequence ID" value="AMEM009661-PA"/>
    <property type="gene ID" value="AMEM009661"/>
</dbReference>
<sequence>MVTKDSLSEKRIGRVPTLRKWRSGRCVLALAVEDPPKPQWKYRCIASSGQLLWMLMLLLVRFFTIRQSPDWPGNDIAVGKVTLECEQLIESSSKDLTEESKLRFGTSFLGALACLLESFLFAFCLTGAIP</sequence>
<reference evidence="2" key="1">
    <citation type="submission" date="2020-05" db="UniProtKB">
        <authorList>
            <consortium name="EnsemblMetazoa"/>
        </authorList>
    </citation>
    <scope>IDENTIFICATION</scope>
    <source>
        <strain evidence="2">MAF</strain>
    </source>
</reference>